<feature type="region of interest" description="Disordered" evidence="1">
    <location>
        <begin position="163"/>
        <end position="184"/>
    </location>
</feature>
<evidence type="ECO:0000259" key="3">
    <source>
        <dbReference type="Pfam" id="PF14939"/>
    </source>
</evidence>
<name>A0AAW1SJ56_9CHLO</name>
<dbReference type="SUPFAM" id="SSF47090">
    <property type="entry name" value="PGBD-like"/>
    <property type="match status" value="1"/>
</dbReference>
<feature type="domain" description="Peptidoglycan binding-like" evidence="2">
    <location>
        <begin position="30"/>
        <end position="79"/>
    </location>
</feature>
<protein>
    <recommendedName>
        <fullName evidence="6">Peptidoglycan binding-like domain-containing protein</fullName>
    </recommendedName>
</protein>
<dbReference type="EMBL" id="JALJOU010000002">
    <property type="protein sequence ID" value="KAK9845985.1"/>
    <property type="molecule type" value="Genomic_DNA"/>
</dbReference>
<dbReference type="Proteomes" id="UP001445335">
    <property type="component" value="Unassembled WGS sequence"/>
</dbReference>
<proteinExistence type="predicted"/>
<dbReference type="Pfam" id="PF14939">
    <property type="entry name" value="DCAF15_WD40"/>
    <property type="match status" value="1"/>
</dbReference>
<dbReference type="InterPro" id="IPR032734">
    <property type="entry name" value="DCAF15_WD40"/>
</dbReference>
<dbReference type="AlphaFoldDB" id="A0AAW1SJ56"/>
<evidence type="ECO:0008006" key="6">
    <source>
        <dbReference type="Google" id="ProtNLM"/>
    </source>
</evidence>
<keyword evidence="5" id="KW-1185">Reference proteome</keyword>
<gene>
    <name evidence="4" type="ORF">WJX81_007636</name>
</gene>
<organism evidence="4 5">
    <name type="scientific">Elliptochloris bilobata</name>
    <dbReference type="NCBI Taxonomy" id="381761"/>
    <lineage>
        <taxon>Eukaryota</taxon>
        <taxon>Viridiplantae</taxon>
        <taxon>Chlorophyta</taxon>
        <taxon>core chlorophytes</taxon>
        <taxon>Trebouxiophyceae</taxon>
        <taxon>Trebouxiophyceae incertae sedis</taxon>
        <taxon>Elliptochloris clade</taxon>
        <taxon>Elliptochloris</taxon>
    </lineage>
</organism>
<dbReference type="InterPro" id="IPR002477">
    <property type="entry name" value="Peptidoglycan-bd-like"/>
</dbReference>
<evidence type="ECO:0000256" key="1">
    <source>
        <dbReference type="SAM" id="MobiDB-lite"/>
    </source>
</evidence>
<evidence type="ECO:0000259" key="2">
    <source>
        <dbReference type="Pfam" id="PF01471"/>
    </source>
</evidence>
<dbReference type="Pfam" id="PF01471">
    <property type="entry name" value="PG_binding_1"/>
    <property type="match status" value="1"/>
</dbReference>
<evidence type="ECO:0000313" key="4">
    <source>
        <dbReference type="EMBL" id="KAK9845985.1"/>
    </source>
</evidence>
<sequence length="415" mass="44309">MVSKALWRQGQFSEQAAPGSYATPLQEGSSGAEVLGLQRALHREGLLALSGVTARYSARTARAVAAWQRARGLSPSGRLEGVGLQLFRLQQEGAHAVAEQTLSVETAASPQILADVAPRPLAAPALMVAAGLGAVLLAGRLADLWRNGQVRRRVVDDSAVAGAAVEEETARPSRRGGAIPRTHSTSCASVSQNVSEVYAEVPQRLRLCTEEILPPHSDTFLSCISLGFTRCGGHLLSYTCGSCTSSFSEKGFHLQVWAVQPAHQAQLVVNVPLFKAYHDLLSFDSSECFLEPDVLAQDVAVMICESEDGRLLIVQNKFPASGDFGLTEESTVNITVLPNPAVFVATIRIIFAADASTGRIAAMEGRALGTKLGITRVRLGIGILAERMLSALCQARRRLPAMNNTPLQEGFPWTC</sequence>
<accession>A0AAW1SJ56</accession>
<dbReference type="InterPro" id="IPR036366">
    <property type="entry name" value="PGBDSf"/>
</dbReference>
<evidence type="ECO:0000313" key="5">
    <source>
        <dbReference type="Proteomes" id="UP001445335"/>
    </source>
</evidence>
<dbReference type="Gene3D" id="1.10.101.10">
    <property type="entry name" value="PGBD-like superfamily/PGBD"/>
    <property type="match status" value="1"/>
</dbReference>
<feature type="domain" description="DDB1- and CUL4-associated factor 15 WD40 repeat-containing" evidence="3">
    <location>
        <begin position="195"/>
        <end position="276"/>
    </location>
</feature>
<reference evidence="4 5" key="1">
    <citation type="journal article" date="2024" name="Nat. Commun.">
        <title>Phylogenomics reveals the evolutionary origins of lichenization in chlorophyte algae.</title>
        <authorList>
            <person name="Puginier C."/>
            <person name="Libourel C."/>
            <person name="Otte J."/>
            <person name="Skaloud P."/>
            <person name="Haon M."/>
            <person name="Grisel S."/>
            <person name="Petersen M."/>
            <person name="Berrin J.G."/>
            <person name="Delaux P.M."/>
            <person name="Dal Grande F."/>
            <person name="Keller J."/>
        </authorList>
    </citation>
    <scope>NUCLEOTIDE SEQUENCE [LARGE SCALE GENOMIC DNA]</scope>
    <source>
        <strain evidence="4 5">SAG 245.80</strain>
    </source>
</reference>
<comment type="caution">
    <text evidence="4">The sequence shown here is derived from an EMBL/GenBank/DDBJ whole genome shotgun (WGS) entry which is preliminary data.</text>
</comment>
<dbReference type="InterPro" id="IPR036365">
    <property type="entry name" value="PGBD-like_sf"/>
</dbReference>